<evidence type="ECO:0000256" key="1">
    <source>
        <dbReference type="ARBA" id="ARBA00004429"/>
    </source>
</evidence>
<dbReference type="GO" id="GO:0005886">
    <property type="term" value="C:plasma membrane"/>
    <property type="evidence" value="ECO:0007669"/>
    <property type="project" value="UniProtKB-SubCell"/>
</dbReference>
<reference evidence="16 17" key="1">
    <citation type="submission" date="2014-08" db="EMBL/GenBank/DDBJ databases">
        <authorList>
            <person name="Wibberg D."/>
        </authorList>
    </citation>
    <scope>NUCLEOTIDE SEQUENCE [LARGE SCALE GENOMIC DNA]</scope>
    <source>
        <strain evidence="17">ING2-E5B</strain>
    </source>
</reference>
<name>A0A098BZB0_9BACT</name>
<dbReference type="GO" id="GO:0032977">
    <property type="term" value="F:membrane insertase activity"/>
    <property type="evidence" value="ECO:0007669"/>
    <property type="project" value="InterPro"/>
</dbReference>
<dbReference type="NCBIfam" id="TIGR03592">
    <property type="entry name" value="yidC_oxa1_cterm"/>
    <property type="match status" value="1"/>
</dbReference>
<accession>A0A098BZB0</accession>
<dbReference type="AlphaFoldDB" id="A0A098BZB0"/>
<evidence type="ECO:0000259" key="14">
    <source>
        <dbReference type="Pfam" id="PF02096"/>
    </source>
</evidence>
<evidence type="ECO:0000256" key="5">
    <source>
        <dbReference type="ARBA" id="ARBA00022475"/>
    </source>
</evidence>
<feature type="transmembrane region" description="Helical" evidence="13">
    <location>
        <begin position="523"/>
        <end position="546"/>
    </location>
</feature>
<evidence type="ECO:0000256" key="8">
    <source>
        <dbReference type="ARBA" id="ARBA00022989"/>
    </source>
</evidence>
<organism evidence="16 17">
    <name type="scientific">Fermentimonas caenicola</name>
    <dbReference type="NCBI Taxonomy" id="1562970"/>
    <lineage>
        <taxon>Bacteria</taxon>
        <taxon>Pseudomonadati</taxon>
        <taxon>Bacteroidota</taxon>
        <taxon>Bacteroidia</taxon>
        <taxon>Bacteroidales</taxon>
        <taxon>Dysgonomonadaceae</taxon>
        <taxon>Fermentimonas</taxon>
    </lineage>
</organism>
<dbReference type="InterPro" id="IPR038221">
    <property type="entry name" value="YidC_periplasmic_sf"/>
</dbReference>
<feature type="domain" description="Membrane insertase YidC N-terminal" evidence="15">
    <location>
        <begin position="109"/>
        <end position="387"/>
    </location>
</feature>
<dbReference type="PRINTS" id="PR00701">
    <property type="entry name" value="60KDINNERMP"/>
</dbReference>
<dbReference type="EMBL" id="LN515532">
    <property type="protein sequence ID" value="CEA16020.1"/>
    <property type="molecule type" value="Genomic_DNA"/>
</dbReference>
<dbReference type="OrthoDB" id="9780552at2"/>
<comment type="subunit">
    <text evidence="13">Interacts with the Sec translocase complex via SecD. Specifically interacts with transmembrane segments of nascent integral membrane proteins during membrane integration.</text>
</comment>
<keyword evidence="10 13" id="KW-0143">Chaperone</keyword>
<feature type="transmembrane region" description="Helical" evidence="13">
    <location>
        <begin position="401"/>
        <end position="421"/>
    </location>
</feature>
<evidence type="ECO:0000256" key="4">
    <source>
        <dbReference type="ARBA" id="ARBA00022448"/>
    </source>
</evidence>
<feature type="transmembrane region" description="Helical" evidence="13">
    <location>
        <begin position="588"/>
        <end position="604"/>
    </location>
</feature>
<comment type="function">
    <text evidence="13">Required for the insertion and/or proper folding and/or complex formation of integral membrane proteins into the membrane. Involved in integration of membrane proteins that insert both dependently and independently of the Sec translocase complex, as well as at least some lipoproteins. Aids folding of multispanning membrane proteins.</text>
</comment>
<keyword evidence="4 13" id="KW-0813">Transport</keyword>
<keyword evidence="7 13" id="KW-0653">Protein transport</keyword>
<dbReference type="GO" id="GO:0051205">
    <property type="term" value="P:protein insertion into membrane"/>
    <property type="evidence" value="ECO:0007669"/>
    <property type="project" value="TreeGrafter"/>
</dbReference>
<keyword evidence="9 13" id="KW-0472">Membrane</keyword>
<gene>
    <name evidence="13" type="primary">yidC</name>
    <name evidence="16" type="ORF">ING2E5B_1270</name>
</gene>
<proteinExistence type="inferred from homology"/>
<dbReference type="Gene3D" id="2.70.98.90">
    <property type="match status" value="1"/>
</dbReference>
<keyword evidence="6 13" id="KW-0812">Transmembrane</keyword>
<keyword evidence="17" id="KW-1185">Reference proteome</keyword>
<dbReference type="NCBIfam" id="NF002356">
    <property type="entry name" value="PRK01318.2-3"/>
    <property type="match status" value="1"/>
</dbReference>
<dbReference type="NCBIfam" id="TIGR03593">
    <property type="entry name" value="yidC_nterm"/>
    <property type="match status" value="1"/>
</dbReference>
<evidence type="ECO:0000256" key="12">
    <source>
        <dbReference type="ARBA" id="ARBA00033342"/>
    </source>
</evidence>
<dbReference type="CDD" id="cd19961">
    <property type="entry name" value="EcYidC-like_peri"/>
    <property type="match status" value="1"/>
</dbReference>
<dbReference type="InterPro" id="IPR028053">
    <property type="entry name" value="Membr_insert_YidC_N"/>
</dbReference>
<evidence type="ECO:0000256" key="9">
    <source>
        <dbReference type="ARBA" id="ARBA00023136"/>
    </source>
</evidence>
<dbReference type="HOGENOM" id="CLU_016535_2_0_10"/>
<dbReference type="InterPro" id="IPR019998">
    <property type="entry name" value="Membr_insert_YidC"/>
</dbReference>
<feature type="transmembrane region" description="Helical" evidence="13">
    <location>
        <begin position="474"/>
        <end position="495"/>
    </location>
</feature>
<dbReference type="Pfam" id="PF02096">
    <property type="entry name" value="60KD_IMP"/>
    <property type="match status" value="1"/>
</dbReference>
<dbReference type="Proteomes" id="UP000032417">
    <property type="component" value="Chromosome 1"/>
</dbReference>
<comment type="similarity">
    <text evidence="2 13">Belongs to the OXA1/ALB3/YidC family. Type 1 subfamily.</text>
</comment>
<dbReference type="STRING" id="1562970.ING2E5B_1270"/>
<feature type="transmembrane region" description="Helical" evidence="13">
    <location>
        <begin position="6"/>
        <end position="25"/>
    </location>
</feature>
<evidence type="ECO:0000256" key="11">
    <source>
        <dbReference type="ARBA" id="ARBA00033245"/>
    </source>
</evidence>
<dbReference type="CDD" id="cd20070">
    <property type="entry name" value="5TM_YidC_Alb3"/>
    <property type="match status" value="1"/>
</dbReference>
<evidence type="ECO:0000313" key="16">
    <source>
        <dbReference type="EMBL" id="CEA16020.1"/>
    </source>
</evidence>
<evidence type="ECO:0000259" key="15">
    <source>
        <dbReference type="Pfam" id="PF14849"/>
    </source>
</evidence>
<dbReference type="KEGG" id="pbt:ING2E5B_1270"/>
<dbReference type="HAMAP" id="MF_01810">
    <property type="entry name" value="YidC_type1"/>
    <property type="match status" value="1"/>
</dbReference>
<feature type="transmembrane region" description="Helical" evidence="13">
    <location>
        <begin position="566"/>
        <end position="582"/>
    </location>
</feature>
<comment type="subcellular location">
    <subcellularLocation>
        <location evidence="1">Cell inner membrane</location>
        <topology evidence="1">Multi-pass membrane protein</topology>
    </subcellularLocation>
    <subcellularLocation>
        <location evidence="13">Cell membrane</location>
        <topology evidence="13">Multi-pass membrane protein</topology>
    </subcellularLocation>
</comment>
<evidence type="ECO:0000256" key="2">
    <source>
        <dbReference type="ARBA" id="ARBA00010527"/>
    </source>
</evidence>
<protein>
    <recommendedName>
        <fullName evidence="3 13">Membrane protein insertase YidC</fullName>
    </recommendedName>
    <alternativeName>
        <fullName evidence="12 13">Foldase YidC</fullName>
    </alternativeName>
    <alternativeName>
        <fullName evidence="11 13">Membrane integrase YidC</fullName>
    </alternativeName>
    <alternativeName>
        <fullName evidence="13">Membrane protein YidC</fullName>
    </alternativeName>
</protein>
<evidence type="ECO:0000256" key="6">
    <source>
        <dbReference type="ARBA" id="ARBA00022692"/>
    </source>
</evidence>
<dbReference type="InterPro" id="IPR028055">
    <property type="entry name" value="YidC/Oxa/ALB_C"/>
</dbReference>
<dbReference type="PATRIC" id="fig|1562970.3.peg.1256"/>
<evidence type="ECO:0000256" key="10">
    <source>
        <dbReference type="ARBA" id="ARBA00023186"/>
    </source>
</evidence>
<feature type="domain" description="Membrane insertase YidC/Oxa/ALB C-terminal" evidence="14">
    <location>
        <begin position="402"/>
        <end position="606"/>
    </location>
</feature>
<evidence type="ECO:0000256" key="7">
    <source>
        <dbReference type="ARBA" id="ARBA00022927"/>
    </source>
</evidence>
<sequence length="659" mass="76223">MDKNTIIGLLLITAIIVAFTIYNRPSKEQIAEQKRLRDSIALVEAQQAEIATELGSKQASTSLSDDSVLGQGSSLSDFFRAGTPYNEAINDSTSEVTILANEPVNEEIVVLENDKIRLLLNTKGGKIQSVQLKEYLHYKGDSLYLFENDQESRFNLELFNRNSLRISTENEYFTPIKSTDGKTVIMRLQNSSEQYIDLVYTLPEDEYMLDFDIRISGMRNGLHPESLANFKLNWEQKVRQQEKGRAFENRYSRIHYKYDKQDDSKLSESKNDQKELPDPIKWFAFKDQYFSAIVIADKPFNNTILTSQLLNDSEYIKNYKAEVWAPVEISTESDLISAGFKYYFGPVHYNTLKSYDDGVSNNSDKLELEEIVSLGYKWLSWVNKWFVIPVFNYFLTLNWGMGLIILILTIMVKIIISPLTYKSYISSAKMRVLRPQIQEIEKKYPGQEQDMMMKRQQATMELYSKAGVSPMSGCLPMLIQMPVLLALFFFFPSAIELRQQSFLWADDLSTFDSLISWSGNIPIITRFLGNHISIFCLLMTITNVIYTKYNMASMDTGQQTMPGMKNMPLFMSVFMFFFLNSYPSGLNYYYFLSTLITIVITLIMKKVIDEEKILAQLEENKKKPRKKSGFMARLQEAQKLQEKQAREQAKQNAKRNYRK</sequence>
<dbReference type="InterPro" id="IPR047196">
    <property type="entry name" value="YidC_ALB_C"/>
</dbReference>
<dbReference type="Pfam" id="PF14849">
    <property type="entry name" value="YidC_periplas"/>
    <property type="match status" value="1"/>
</dbReference>
<evidence type="ECO:0000256" key="3">
    <source>
        <dbReference type="ARBA" id="ARBA00015325"/>
    </source>
</evidence>
<dbReference type="InterPro" id="IPR001708">
    <property type="entry name" value="YidC/ALB3/OXA1/COX18"/>
</dbReference>
<dbReference type="GO" id="GO:0015031">
    <property type="term" value="P:protein transport"/>
    <property type="evidence" value="ECO:0007669"/>
    <property type="project" value="UniProtKB-KW"/>
</dbReference>
<dbReference type="PANTHER" id="PTHR12428:SF65">
    <property type="entry name" value="CYTOCHROME C OXIDASE ASSEMBLY PROTEIN COX18, MITOCHONDRIAL"/>
    <property type="match status" value="1"/>
</dbReference>
<evidence type="ECO:0000256" key="13">
    <source>
        <dbReference type="HAMAP-Rule" id="MF_01810"/>
    </source>
</evidence>
<keyword evidence="5 13" id="KW-1003">Cell membrane</keyword>
<dbReference type="PANTHER" id="PTHR12428">
    <property type="entry name" value="OXA1"/>
    <property type="match status" value="1"/>
</dbReference>
<keyword evidence="8 13" id="KW-1133">Transmembrane helix</keyword>
<evidence type="ECO:0000313" key="17">
    <source>
        <dbReference type="Proteomes" id="UP000032417"/>
    </source>
</evidence>